<comment type="cofactor">
    <cofactor evidence="1">
        <name>Zn(2+)</name>
        <dbReference type="ChEBI" id="CHEBI:29105"/>
    </cofactor>
</comment>
<dbReference type="PANTHER" id="PTHR22726">
    <property type="entry name" value="METALLOENDOPEPTIDASE OMA1"/>
    <property type="match status" value="1"/>
</dbReference>
<dbReference type="AlphaFoldDB" id="A0A1B4XJP3"/>
<protein>
    <submittedName>
        <fullName evidence="9">Peptidase M48, Ste24p</fullName>
    </submittedName>
</protein>
<keyword evidence="3" id="KW-0479">Metal-binding</keyword>
<dbReference type="InterPro" id="IPR001915">
    <property type="entry name" value="Peptidase_M48"/>
</dbReference>
<sequence length="489" mass="53493">MIHLLLTAVMAGASAGCAMNPVSGTPDLVFMSESSEVNIGSTNDAKIREKYGVYDNPELQAYVQQIGQKLAEQSHRKNLGYHFTVLDSPEVNAFALPGGYIYITRGIMAYINSEAELAAVLGHEIGHVTARHGVRQHSAATATGMVGAIIGVATGVRVSQDLFNVLGNAMLSGYGREHELESDRLGAEYMARAGYDPQAVIKVIGILKNQEEYEKKTAAAENREARIYHGVFASHPSADKRLQEVVGEADRYKTLSAPYVGRENYLKQIENLSFGTVKKAGVLVGNRYYLPESDLSFDFPKGWSVQPALTSLTTVSMASNDQQARLQLDIHDLDKDVTPDEFLKRHMQLNDLPKGESVKGLSQPSFTTILPMASGFSANETRVTVMHYNNKRLLLQGTAKTPGAFATADRVFLALAGKLRPLKAEEKTAVERRGQGQRLRVIRAVSGDSFATLAKKSTLEKYSEETLRLINDKFPDGEPQAGESIKIIE</sequence>
<evidence type="ECO:0000256" key="4">
    <source>
        <dbReference type="ARBA" id="ARBA00022801"/>
    </source>
</evidence>
<evidence type="ECO:0000256" key="2">
    <source>
        <dbReference type="ARBA" id="ARBA00022670"/>
    </source>
</evidence>
<dbReference type="Pfam" id="PF01435">
    <property type="entry name" value="Peptidase_M48"/>
    <property type="match status" value="1"/>
</dbReference>
<keyword evidence="10" id="KW-1185">Reference proteome</keyword>
<dbReference type="KEGG" id="slim:SCL_2750"/>
<dbReference type="Gene3D" id="3.30.2010.10">
    <property type="entry name" value="Metalloproteases ('zincins'), catalytic domain"/>
    <property type="match status" value="1"/>
</dbReference>
<proteinExistence type="predicted"/>
<evidence type="ECO:0000313" key="9">
    <source>
        <dbReference type="EMBL" id="BAV35027.1"/>
    </source>
</evidence>
<evidence type="ECO:0000256" key="1">
    <source>
        <dbReference type="ARBA" id="ARBA00001947"/>
    </source>
</evidence>
<evidence type="ECO:0000259" key="8">
    <source>
        <dbReference type="Pfam" id="PF01435"/>
    </source>
</evidence>
<gene>
    <name evidence="9" type="ORF">SCL_2750</name>
</gene>
<keyword evidence="2" id="KW-0645">Protease</keyword>
<keyword evidence="5" id="KW-0862">Zinc</keyword>
<keyword evidence="4" id="KW-0378">Hydrolase</keyword>
<dbReference type="PANTHER" id="PTHR22726:SF24">
    <property type="entry name" value="M48 FAMILY METALLOPEPTIDASE"/>
    <property type="match status" value="1"/>
</dbReference>
<keyword evidence="7" id="KW-0732">Signal</keyword>
<reference evidence="9 10" key="1">
    <citation type="submission" date="2015-05" db="EMBL/GenBank/DDBJ databases">
        <title>Complete genome sequence of a sulfur-oxidizing gammaproteobacterium strain HA5.</title>
        <authorList>
            <person name="Miura A."/>
            <person name="Kojima H."/>
            <person name="Fukui M."/>
        </authorList>
    </citation>
    <scope>NUCLEOTIDE SEQUENCE [LARGE SCALE GENOMIC DNA]</scope>
    <source>
        <strain evidence="9 10">HA5</strain>
    </source>
</reference>
<feature type="signal peptide" evidence="7">
    <location>
        <begin position="1"/>
        <end position="18"/>
    </location>
</feature>
<evidence type="ECO:0000256" key="6">
    <source>
        <dbReference type="ARBA" id="ARBA00023049"/>
    </source>
</evidence>
<evidence type="ECO:0000313" key="10">
    <source>
        <dbReference type="Proteomes" id="UP000243180"/>
    </source>
</evidence>
<dbReference type="InParanoid" id="A0A1B4XJP3"/>
<feature type="chain" id="PRO_5008572506" evidence="7">
    <location>
        <begin position="19"/>
        <end position="489"/>
    </location>
</feature>
<keyword evidence="6" id="KW-0482">Metalloprotease</keyword>
<dbReference type="GO" id="GO:0016020">
    <property type="term" value="C:membrane"/>
    <property type="evidence" value="ECO:0007669"/>
    <property type="project" value="TreeGrafter"/>
</dbReference>
<evidence type="ECO:0000256" key="3">
    <source>
        <dbReference type="ARBA" id="ARBA00022723"/>
    </source>
</evidence>
<dbReference type="GO" id="GO:0051603">
    <property type="term" value="P:proteolysis involved in protein catabolic process"/>
    <property type="evidence" value="ECO:0007669"/>
    <property type="project" value="TreeGrafter"/>
</dbReference>
<organism evidence="9 10">
    <name type="scientific">Sulfuricaulis limicola</name>
    <dbReference type="NCBI Taxonomy" id="1620215"/>
    <lineage>
        <taxon>Bacteria</taxon>
        <taxon>Pseudomonadati</taxon>
        <taxon>Pseudomonadota</taxon>
        <taxon>Gammaproteobacteria</taxon>
        <taxon>Acidiferrobacterales</taxon>
        <taxon>Acidiferrobacteraceae</taxon>
        <taxon>Sulfuricaulis</taxon>
    </lineage>
</organism>
<feature type="domain" description="Peptidase M48" evidence="8">
    <location>
        <begin position="58"/>
        <end position="246"/>
    </location>
</feature>
<accession>A0A1B4XJP3</accession>
<dbReference type="Proteomes" id="UP000243180">
    <property type="component" value="Chromosome"/>
</dbReference>
<evidence type="ECO:0000256" key="7">
    <source>
        <dbReference type="SAM" id="SignalP"/>
    </source>
</evidence>
<name>A0A1B4XJP3_9GAMM</name>
<dbReference type="EMBL" id="AP014879">
    <property type="protein sequence ID" value="BAV35027.1"/>
    <property type="molecule type" value="Genomic_DNA"/>
</dbReference>
<dbReference type="GO" id="GO:0046872">
    <property type="term" value="F:metal ion binding"/>
    <property type="evidence" value="ECO:0007669"/>
    <property type="project" value="UniProtKB-KW"/>
</dbReference>
<dbReference type="CDD" id="cd07333">
    <property type="entry name" value="M48C_bepA_like"/>
    <property type="match status" value="1"/>
</dbReference>
<dbReference type="InterPro" id="IPR051156">
    <property type="entry name" value="Mito/Outer_Membr_Metalloprot"/>
</dbReference>
<evidence type="ECO:0000256" key="5">
    <source>
        <dbReference type="ARBA" id="ARBA00022833"/>
    </source>
</evidence>
<dbReference type="GO" id="GO:0004222">
    <property type="term" value="F:metalloendopeptidase activity"/>
    <property type="evidence" value="ECO:0007669"/>
    <property type="project" value="InterPro"/>
</dbReference>